<evidence type="ECO:0000313" key="9">
    <source>
        <dbReference type="Proteomes" id="UP000734854"/>
    </source>
</evidence>
<keyword evidence="5" id="KW-0479">Metal-binding</keyword>
<dbReference type="SUPFAM" id="SSF48225">
    <property type="entry name" value="Seven-hairpin glycosidases"/>
    <property type="match status" value="1"/>
</dbReference>
<dbReference type="PRINTS" id="PR00747">
    <property type="entry name" value="GLYHDRLASE47"/>
</dbReference>
<feature type="binding site" evidence="5">
    <location>
        <position position="439"/>
    </location>
    <ligand>
        <name>Ca(2+)</name>
        <dbReference type="ChEBI" id="CHEBI:29108"/>
    </ligand>
</feature>
<evidence type="ECO:0000256" key="1">
    <source>
        <dbReference type="ARBA" id="ARBA00004240"/>
    </source>
</evidence>
<feature type="compositionally biased region" description="Basic and acidic residues" evidence="7">
    <location>
        <begin position="572"/>
        <end position="589"/>
    </location>
</feature>
<evidence type="ECO:0000256" key="7">
    <source>
        <dbReference type="SAM" id="MobiDB-lite"/>
    </source>
</evidence>
<evidence type="ECO:0000256" key="4">
    <source>
        <dbReference type="ARBA" id="ARBA00023180"/>
    </source>
</evidence>
<reference evidence="8 9" key="1">
    <citation type="submission" date="2020-08" db="EMBL/GenBank/DDBJ databases">
        <title>Plant Genome Project.</title>
        <authorList>
            <person name="Zhang R.-G."/>
        </authorList>
    </citation>
    <scope>NUCLEOTIDE SEQUENCE [LARGE SCALE GENOMIC DNA]</scope>
    <source>
        <tissue evidence="8">Rhizome</tissue>
    </source>
</reference>
<accession>A0A8J5L062</accession>
<dbReference type="InterPro" id="IPR001382">
    <property type="entry name" value="Glyco_hydro_47"/>
</dbReference>
<dbReference type="AlphaFoldDB" id="A0A8J5L062"/>
<organism evidence="8 9">
    <name type="scientific">Zingiber officinale</name>
    <name type="common">Ginger</name>
    <name type="synonym">Amomum zingiber</name>
    <dbReference type="NCBI Taxonomy" id="94328"/>
    <lineage>
        <taxon>Eukaryota</taxon>
        <taxon>Viridiplantae</taxon>
        <taxon>Streptophyta</taxon>
        <taxon>Embryophyta</taxon>
        <taxon>Tracheophyta</taxon>
        <taxon>Spermatophyta</taxon>
        <taxon>Magnoliopsida</taxon>
        <taxon>Liliopsida</taxon>
        <taxon>Zingiberales</taxon>
        <taxon>Zingiberaceae</taxon>
        <taxon>Zingiber</taxon>
    </lineage>
</organism>
<keyword evidence="9" id="KW-1185">Reference proteome</keyword>
<dbReference type="PANTHER" id="PTHR45679">
    <property type="entry name" value="ER DEGRADATION-ENHANCING ALPHA-MANNOSIDASE-LIKE PROTEIN 2"/>
    <property type="match status" value="1"/>
</dbReference>
<keyword evidence="6" id="KW-0378">Hydrolase</keyword>
<comment type="cofactor">
    <cofactor evidence="5">
        <name>Ca(2+)</name>
        <dbReference type="ChEBI" id="CHEBI:29108"/>
    </cofactor>
</comment>
<evidence type="ECO:0000313" key="8">
    <source>
        <dbReference type="EMBL" id="KAG6502689.1"/>
    </source>
</evidence>
<dbReference type="GO" id="GO:0004571">
    <property type="term" value="F:mannosyl-oligosaccharide 1,2-alpha-mannosidase activity"/>
    <property type="evidence" value="ECO:0007669"/>
    <property type="project" value="InterPro"/>
</dbReference>
<dbReference type="GO" id="GO:0016020">
    <property type="term" value="C:membrane"/>
    <property type="evidence" value="ECO:0007669"/>
    <property type="project" value="InterPro"/>
</dbReference>
<feature type="region of interest" description="Disordered" evidence="7">
    <location>
        <begin position="550"/>
        <end position="589"/>
    </location>
</feature>
<dbReference type="InterPro" id="IPR012341">
    <property type="entry name" value="6hp_glycosidase-like_sf"/>
</dbReference>
<keyword evidence="5" id="KW-0106">Calcium</keyword>
<comment type="caution">
    <text evidence="8">The sequence shown here is derived from an EMBL/GenBank/DDBJ whole genome shotgun (WGS) entry which is preliminary data.</text>
</comment>
<evidence type="ECO:0000256" key="3">
    <source>
        <dbReference type="ARBA" id="ARBA00022824"/>
    </source>
</evidence>
<protein>
    <recommendedName>
        <fullName evidence="6">alpha-1,2-Mannosidase</fullName>
        <ecNumber evidence="6">3.2.1.-</ecNumber>
    </recommendedName>
</protein>
<dbReference type="Proteomes" id="UP000734854">
    <property type="component" value="Unassembled WGS sequence"/>
</dbReference>
<evidence type="ECO:0000256" key="6">
    <source>
        <dbReference type="RuleBase" id="RU361193"/>
    </source>
</evidence>
<dbReference type="PANTHER" id="PTHR45679:SF6">
    <property type="entry name" value="ER DEGRADATION-ENHANCING ALPHA-MANNOSIDASE-LIKE PROTEIN 2"/>
    <property type="match status" value="1"/>
</dbReference>
<dbReference type="GO" id="GO:0005975">
    <property type="term" value="P:carbohydrate metabolic process"/>
    <property type="evidence" value="ECO:0007669"/>
    <property type="project" value="InterPro"/>
</dbReference>
<dbReference type="Pfam" id="PF01532">
    <property type="entry name" value="Glyco_hydro_47"/>
    <property type="match status" value="2"/>
</dbReference>
<evidence type="ECO:0000256" key="5">
    <source>
        <dbReference type="PIRSR" id="PIRSR601382-2"/>
    </source>
</evidence>
<comment type="similarity">
    <text evidence="2 6">Belongs to the glycosyl hydrolase 47 family.</text>
</comment>
<dbReference type="GO" id="GO:0005509">
    <property type="term" value="F:calcium ion binding"/>
    <property type="evidence" value="ECO:0007669"/>
    <property type="project" value="InterPro"/>
</dbReference>
<proteinExistence type="inferred from homology"/>
<keyword evidence="6" id="KW-0326">Glycosidase</keyword>
<dbReference type="EC" id="3.2.1.-" evidence="6"/>
<name>A0A8J5L062_ZINOF</name>
<dbReference type="InterPro" id="IPR044674">
    <property type="entry name" value="EDEM1/2/3"/>
</dbReference>
<gene>
    <name evidence="8" type="ORF">ZIOFF_034975</name>
</gene>
<sequence>MLVYIARIGNPPAASRPSSVSLCCRKRVELQTKKRGWRSLDGEKGMKLRPLVLLLVASSVVFLPGVFADGVTPLEAKELRDEVREMFYHAFNGYIQHAFPLDELRPLSCKGEDSLGGYALTLIDSLDTLALLGDTERFGEAVEWVSKNVNFAINKTVSVFETTIRILGGLLSAHLIASDYSTITSTAGGGTLTLEFGVLSRLTGNPVFEQVTKNAVRGIWARKSKINLVGAHINIFTGEWTQKAYLLFGDEEYLFMFQEAYKAAMRYLHHDPWYVEVNMNSAATVWPLFNSLQAFWPGLQVLAGDIDPAIRTHAAFFSVWKRYGFTPEGFNLATMNVQLGQKSYPLRPELIESNYWLFKATRDPRYLNVGRDMVASLQYGARCPCGYCHIADVETHEQDDHMESFFLAETVKYLWLLFDLAVGPDNIVENGPYKYIFSTEGHLLPITPEISFINEHCSYFGAFCKDEAKHEYDGYETTLKHQETNNTHPHRTQVHQFNTQNSFSTSGFMKGHCPGLTHAQRFGISYTEYKEDTFTSEASQLHDHSVIVVTDPSSKPTKHSNDNDSIQEPEEELKHNEGDTQQEKDVPAK</sequence>
<evidence type="ECO:0000256" key="2">
    <source>
        <dbReference type="ARBA" id="ARBA00007658"/>
    </source>
</evidence>
<dbReference type="Gene3D" id="1.50.10.10">
    <property type="match status" value="2"/>
</dbReference>
<dbReference type="GO" id="GO:0044322">
    <property type="term" value="C:endoplasmic reticulum quality control compartment"/>
    <property type="evidence" value="ECO:0007669"/>
    <property type="project" value="GOC"/>
</dbReference>
<keyword evidence="3" id="KW-0256">Endoplasmic reticulum</keyword>
<dbReference type="GO" id="GO:1904380">
    <property type="term" value="P:endoplasmic reticulum mannose trimming"/>
    <property type="evidence" value="ECO:0007669"/>
    <property type="project" value="InterPro"/>
</dbReference>
<dbReference type="EMBL" id="JACMSC010000010">
    <property type="protein sequence ID" value="KAG6502689.1"/>
    <property type="molecule type" value="Genomic_DNA"/>
</dbReference>
<comment type="subcellular location">
    <subcellularLocation>
        <location evidence="1">Endoplasmic reticulum</location>
    </subcellularLocation>
</comment>
<dbReference type="InterPro" id="IPR036026">
    <property type="entry name" value="Seven-hairpin_glycosidases"/>
</dbReference>
<keyword evidence="4" id="KW-0325">Glycoprotein</keyword>